<reference evidence="4 5" key="2">
    <citation type="journal article" date="2021" name="Curr. Genet.">
        <title>Genetic response to nitrogen starvation in the aggressive Eucalyptus foliar pathogen Teratosphaeria destructans.</title>
        <authorList>
            <person name="Havenga M."/>
            <person name="Wingfield B.D."/>
            <person name="Wingfield M.J."/>
            <person name="Dreyer L.L."/>
            <person name="Roets F."/>
            <person name="Aylward J."/>
        </authorList>
    </citation>
    <scope>NUCLEOTIDE SEQUENCE [LARGE SCALE GENOMIC DNA]</scope>
    <source>
        <strain evidence="4">CMW44962</strain>
    </source>
</reference>
<gene>
    <name evidence="4" type="ORF">Tdes44962_MAKER05961</name>
</gene>
<dbReference type="InterPro" id="IPR029058">
    <property type="entry name" value="AB_hydrolase_fold"/>
</dbReference>
<name>A0A9W7VY14_9PEZI</name>
<dbReference type="Gene3D" id="3.40.50.1820">
    <property type="entry name" value="alpha/beta hydrolase"/>
    <property type="match status" value="1"/>
</dbReference>
<reference evidence="4 5" key="1">
    <citation type="journal article" date="2018" name="IMA Fungus">
        <title>IMA Genome-F 10: Nine draft genome sequences of Claviceps purpurea s.lat., including C. arundinis, C. humidiphila, and C. cf. spartinae, pseudomolecules for the pitch canker pathogen Fusarium circinatum, draft genome of Davidsoniella eucalypti, Grosmannia galeiformis, Quambalaria eucalypti, and Teratosphaeria destructans.</title>
        <authorList>
            <person name="Wingfield B.D."/>
            <person name="Liu M."/>
            <person name="Nguyen H.D."/>
            <person name="Lane F.A."/>
            <person name="Morgan S.W."/>
            <person name="De Vos L."/>
            <person name="Wilken P.M."/>
            <person name="Duong T.A."/>
            <person name="Aylward J."/>
            <person name="Coetzee M.P."/>
            <person name="Dadej K."/>
            <person name="De Beer Z.W."/>
            <person name="Findlay W."/>
            <person name="Havenga M."/>
            <person name="Kolarik M."/>
            <person name="Menzies J.G."/>
            <person name="Naidoo K."/>
            <person name="Pochopski O."/>
            <person name="Shoukouhi P."/>
            <person name="Santana Q.C."/>
            <person name="Seifert K.A."/>
            <person name="Soal N."/>
            <person name="Steenkamp E.T."/>
            <person name="Tatham C.T."/>
            <person name="van der Nest M.A."/>
            <person name="Wingfield M.J."/>
        </authorList>
    </citation>
    <scope>NUCLEOTIDE SEQUENCE [LARGE SCALE GENOMIC DNA]</scope>
    <source>
        <strain evidence="4">CMW44962</strain>
    </source>
</reference>
<dbReference type="InterPro" id="IPR000675">
    <property type="entry name" value="Cutinase/axe"/>
</dbReference>
<accession>A0A9W7VY14</accession>
<dbReference type="Proteomes" id="UP001138500">
    <property type="component" value="Unassembled WGS sequence"/>
</dbReference>
<dbReference type="PANTHER" id="PTHR33630">
    <property type="entry name" value="CUTINASE RV1984C-RELATED-RELATED"/>
    <property type="match status" value="1"/>
</dbReference>
<proteinExistence type="predicted"/>
<evidence type="ECO:0000313" key="5">
    <source>
        <dbReference type="Proteomes" id="UP001138500"/>
    </source>
</evidence>
<organism evidence="4 5">
    <name type="scientific">Teratosphaeria destructans</name>
    <dbReference type="NCBI Taxonomy" id="418781"/>
    <lineage>
        <taxon>Eukaryota</taxon>
        <taxon>Fungi</taxon>
        <taxon>Dikarya</taxon>
        <taxon>Ascomycota</taxon>
        <taxon>Pezizomycotina</taxon>
        <taxon>Dothideomycetes</taxon>
        <taxon>Dothideomycetidae</taxon>
        <taxon>Mycosphaerellales</taxon>
        <taxon>Teratosphaeriaceae</taxon>
        <taxon>Teratosphaeria</taxon>
    </lineage>
</organism>
<comment type="caution">
    <text evidence="4">The sequence shown here is derived from an EMBL/GenBank/DDBJ whole genome shotgun (WGS) entry which is preliminary data.</text>
</comment>
<dbReference type="Pfam" id="PF01083">
    <property type="entry name" value="Cutinase"/>
    <property type="match status" value="1"/>
</dbReference>
<evidence type="ECO:0000256" key="2">
    <source>
        <dbReference type="ARBA" id="ARBA00023157"/>
    </source>
</evidence>
<evidence type="ECO:0000256" key="3">
    <source>
        <dbReference type="SAM" id="SignalP"/>
    </source>
</evidence>
<protein>
    <submittedName>
        <fullName evidence="4">Cutinase 1</fullName>
    </submittedName>
</protein>
<dbReference type="PANTHER" id="PTHR33630:SF9">
    <property type="entry name" value="CUTINASE 4"/>
    <property type="match status" value="1"/>
</dbReference>
<sequence length="231" mass="24569">MHYPLTLLLATALGASALALGKRNHNDSCQSYTLLNTRGTDEAPGESKAFSSMNANITSLLPGGKIYNTVYPATFTDYMASKAAGTRDILRYIRATLDANPKECFVLQGYSQGASATVSALAELKGEEREAVKGVFLLGDPQHTAGLACNVDNLNGMSTRNANGISAAEGRVPDDWIGRTLDVCMHGDSICDPGNAAFPLINAEHLSYLNDAPTQSLGSWFALYHLGSSVY</sequence>
<feature type="signal peptide" evidence="3">
    <location>
        <begin position="1"/>
        <end position="21"/>
    </location>
</feature>
<evidence type="ECO:0000313" key="4">
    <source>
        <dbReference type="EMBL" id="KAH9810934.1"/>
    </source>
</evidence>
<dbReference type="EMBL" id="RIBY02002500">
    <property type="protein sequence ID" value="KAH9810934.1"/>
    <property type="molecule type" value="Genomic_DNA"/>
</dbReference>
<keyword evidence="5" id="KW-1185">Reference proteome</keyword>
<keyword evidence="2" id="KW-1015">Disulfide bond</keyword>
<keyword evidence="1" id="KW-0378">Hydrolase</keyword>
<keyword evidence="3" id="KW-0732">Signal</keyword>
<evidence type="ECO:0000256" key="1">
    <source>
        <dbReference type="ARBA" id="ARBA00022801"/>
    </source>
</evidence>
<dbReference type="SMART" id="SM01110">
    <property type="entry name" value="Cutinase"/>
    <property type="match status" value="1"/>
</dbReference>
<feature type="chain" id="PRO_5040869050" evidence="3">
    <location>
        <begin position="22"/>
        <end position="231"/>
    </location>
</feature>
<dbReference type="SUPFAM" id="SSF53474">
    <property type="entry name" value="alpha/beta-Hydrolases"/>
    <property type="match status" value="1"/>
</dbReference>
<dbReference type="GO" id="GO:0052689">
    <property type="term" value="F:carboxylic ester hydrolase activity"/>
    <property type="evidence" value="ECO:0007669"/>
    <property type="project" value="UniProtKB-ARBA"/>
</dbReference>
<dbReference type="AlphaFoldDB" id="A0A9W7VY14"/>
<dbReference type="OrthoDB" id="3225429at2759"/>